<comment type="catalytic activity">
    <reaction evidence="1 14">
        <text>Endohydrolysis of (1-&gt;4)-alpha-D-glucosidic linkages in polysaccharides containing three or more (1-&gt;4)-alpha-linked D-glucose units.</text>
        <dbReference type="EC" id="3.2.1.1"/>
    </reaction>
</comment>
<dbReference type="InterPro" id="IPR013780">
    <property type="entry name" value="Glyco_hydro_b"/>
</dbReference>
<dbReference type="Gene3D" id="3.20.20.80">
    <property type="entry name" value="Glycosidases"/>
    <property type="match status" value="1"/>
</dbReference>
<dbReference type="AlphaFoldDB" id="A0AA36GPG6"/>
<accession>A0AA36GPG6</accession>
<evidence type="ECO:0000256" key="4">
    <source>
        <dbReference type="ARBA" id="ARBA00008061"/>
    </source>
</evidence>
<evidence type="ECO:0000256" key="7">
    <source>
        <dbReference type="ARBA" id="ARBA00022723"/>
    </source>
</evidence>
<dbReference type="CDD" id="cd11317">
    <property type="entry name" value="AmyAc_bac_euk_AmyA"/>
    <property type="match status" value="1"/>
</dbReference>
<name>A0AA36GPG6_CYLNA</name>
<dbReference type="InterPro" id="IPR006047">
    <property type="entry name" value="GH13_cat_dom"/>
</dbReference>
<comment type="subunit">
    <text evidence="5">Monomer.</text>
</comment>
<dbReference type="EMBL" id="CATQJL010000112">
    <property type="protein sequence ID" value="CAJ0595785.1"/>
    <property type="molecule type" value="Genomic_DNA"/>
</dbReference>
<evidence type="ECO:0000256" key="6">
    <source>
        <dbReference type="ARBA" id="ARBA00012595"/>
    </source>
</evidence>
<evidence type="ECO:0000256" key="8">
    <source>
        <dbReference type="ARBA" id="ARBA00022801"/>
    </source>
</evidence>
<dbReference type="GO" id="GO:0005975">
    <property type="term" value="P:carbohydrate metabolic process"/>
    <property type="evidence" value="ECO:0007669"/>
    <property type="project" value="InterPro"/>
</dbReference>
<keyword evidence="11 14" id="KW-0119">Carbohydrate metabolism</keyword>
<dbReference type="SMART" id="SM00632">
    <property type="entry name" value="Aamy_C"/>
    <property type="match status" value="1"/>
</dbReference>
<evidence type="ECO:0000256" key="10">
    <source>
        <dbReference type="ARBA" id="ARBA00023214"/>
    </source>
</evidence>
<dbReference type="PRINTS" id="PR00110">
    <property type="entry name" value="ALPHAAMYLASE"/>
</dbReference>
<dbReference type="EC" id="3.2.1.1" evidence="6 14"/>
<feature type="domain" description="Alpha-amylase C-terminal" evidence="17">
    <location>
        <begin position="428"/>
        <end position="510"/>
    </location>
</feature>
<evidence type="ECO:0000313" key="20">
    <source>
        <dbReference type="Proteomes" id="UP001176961"/>
    </source>
</evidence>
<evidence type="ECO:0000256" key="16">
    <source>
        <dbReference type="SAM" id="SignalP"/>
    </source>
</evidence>
<comment type="caution">
    <text evidence="19">The sequence shown here is derived from an EMBL/GenBank/DDBJ whole genome shotgun (WGS) entry which is preliminary data.</text>
</comment>
<dbReference type="SUPFAM" id="SSF51011">
    <property type="entry name" value="Glycosyl hydrolase domain"/>
    <property type="match status" value="1"/>
</dbReference>
<feature type="compositionally biased region" description="Pro residues" evidence="15">
    <location>
        <begin position="537"/>
        <end position="548"/>
    </location>
</feature>
<feature type="chain" id="PRO_5041327686" description="Alpha-amylase" evidence="16">
    <location>
        <begin position="18"/>
        <end position="784"/>
    </location>
</feature>
<dbReference type="GO" id="GO:0004556">
    <property type="term" value="F:alpha-amylase activity"/>
    <property type="evidence" value="ECO:0007669"/>
    <property type="project" value="UniProtKB-UniRule"/>
</dbReference>
<comment type="cofactor">
    <cofactor evidence="3">
        <name>chloride</name>
        <dbReference type="ChEBI" id="CHEBI:17996"/>
    </cofactor>
</comment>
<keyword evidence="12 14" id="KW-0326">Glycosidase</keyword>
<proteinExistence type="inferred from homology"/>
<evidence type="ECO:0000256" key="9">
    <source>
        <dbReference type="ARBA" id="ARBA00022837"/>
    </source>
</evidence>
<evidence type="ECO:0000256" key="13">
    <source>
        <dbReference type="RuleBase" id="RU003615"/>
    </source>
</evidence>
<dbReference type="GO" id="GO:0046872">
    <property type="term" value="F:metal ion binding"/>
    <property type="evidence" value="ECO:0007669"/>
    <property type="project" value="UniProtKB-KW"/>
</dbReference>
<dbReference type="SMART" id="SM00642">
    <property type="entry name" value="Aamy"/>
    <property type="match status" value="1"/>
</dbReference>
<organism evidence="19 20">
    <name type="scientific">Cylicocyclus nassatus</name>
    <name type="common">Nematode worm</name>
    <dbReference type="NCBI Taxonomy" id="53992"/>
    <lineage>
        <taxon>Eukaryota</taxon>
        <taxon>Metazoa</taxon>
        <taxon>Ecdysozoa</taxon>
        <taxon>Nematoda</taxon>
        <taxon>Chromadorea</taxon>
        <taxon>Rhabditida</taxon>
        <taxon>Rhabditina</taxon>
        <taxon>Rhabditomorpha</taxon>
        <taxon>Strongyloidea</taxon>
        <taxon>Strongylidae</taxon>
        <taxon>Cylicocyclus</taxon>
    </lineage>
</organism>
<feature type="domain" description="Glycosyl hydrolase family 13 catalytic" evidence="18">
    <location>
        <begin position="30"/>
        <end position="419"/>
    </location>
</feature>
<evidence type="ECO:0000256" key="3">
    <source>
        <dbReference type="ARBA" id="ARBA00001923"/>
    </source>
</evidence>
<evidence type="ECO:0000256" key="5">
    <source>
        <dbReference type="ARBA" id="ARBA00011245"/>
    </source>
</evidence>
<feature type="compositionally biased region" description="Pro residues" evidence="15">
    <location>
        <begin position="516"/>
        <end position="525"/>
    </location>
</feature>
<keyword evidence="9" id="KW-0106">Calcium</keyword>
<evidence type="ECO:0000256" key="1">
    <source>
        <dbReference type="ARBA" id="ARBA00000548"/>
    </source>
</evidence>
<keyword evidence="7" id="KW-0479">Metal-binding</keyword>
<protein>
    <recommendedName>
        <fullName evidence="6 14">Alpha-amylase</fullName>
        <ecNumber evidence="6 14">3.2.1.1</ecNumber>
    </recommendedName>
</protein>
<keyword evidence="10" id="KW-0868">Chloride</keyword>
<keyword evidence="16" id="KW-0732">Signal</keyword>
<dbReference type="Gene3D" id="2.60.40.1180">
    <property type="entry name" value="Golgi alpha-mannosidase II"/>
    <property type="match status" value="1"/>
</dbReference>
<evidence type="ECO:0000313" key="19">
    <source>
        <dbReference type="EMBL" id="CAJ0595785.1"/>
    </source>
</evidence>
<feature type="region of interest" description="Disordered" evidence="15">
    <location>
        <begin position="515"/>
        <end position="607"/>
    </location>
</feature>
<dbReference type="InterPro" id="IPR017853">
    <property type="entry name" value="GH"/>
</dbReference>
<dbReference type="PANTHER" id="PTHR43447">
    <property type="entry name" value="ALPHA-AMYLASE"/>
    <property type="match status" value="1"/>
</dbReference>
<dbReference type="SUPFAM" id="SSF51445">
    <property type="entry name" value="(Trans)glycosidases"/>
    <property type="match status" value="1"/>
</dbReference>
<evidence type="ECO:0000256" key="14">
    <source>
        <dbReference type="RuleBase" id="RU361134"/>
    </source>
</evidence>
<feature type="compositionally biased region" description="Pro residues" evidence="15">
    <location>
        <begin position="562"/>
        <end position="607"/>
    </location>
</feature>
<evidence type="ECO:0000256" key="11">
    <source>
        <dbReference type="ARBA" id="ARBA00023277"/>
    </source>
</evidence>
<reference evidence="19" key="1">
    <citation type="submission" date="2023-07" db="EMBL/GenBank/DDBJ databases">
        <authorList>
            <consortium name="CYATHOMIX"/>
        </authorList>
    </citation>
    <scope>NUCLEOTIDE SEQUENCE</scope>
    <source>
        <strain evidence="19">N/A</strain>
    </source>
</reference>
<comment type="similarity">
    <text evidence="4 13">Belongs to the glycosyl hydrolase 13 family.</text>
</comment>
<keyword evidence="8 14" id="KW-0378">Hydrolase</keyword>
<dbReference type="Proteomes" id="UP001176961">
    <property type="component" value="Unassembled WGS sequence"/>
</dbReference>
<gene>
    <name evidence="19" type="ORF">CYNAS_LOCUS7768</name>
</gene>
<dbReference type="InterPro" id="IPR031319">
    <property type="entry name" value="A-amylase_C"/>
</dbReference>
<evidence type="ECO:0000256" key="12">
    <source>
        <dbReference type="ARBA" id="ARBA00023295"/>
    </source>
</evidence>
<comment type="cofactor">
    <cofactor evidence="2">
        <name>Ca(2+)</name>
        <dbReference type="ChEBI" id="CHEBI:29108"/>
    </cofactor>
</comment>
<sequence>MGGLLCILPCLFFVVAADPYDDPNTLPNKQVIVQLFEWKWKDIAAECENFLRYYGYGAVQISPPNEHITLTQNNDMPWWIRYQPVSYKLQSRSGTEEEFVDMVNRCNNVGVRIIADAVINHMTGADQKKGVNGRDSSAGSDFDATQGSFPGVPYSSSDFHECANDITPEDLKSNCQNVRNCRLYGLLDLDQTKSNVQQKIIEYFNHLIDIGVAGFSVDAAAYMKPQDVQAIQDGVKDLREDIFGTNKRPFFAHEVDVMGNISIQCSEYTEIGRCVNFPYSLTVSRAARGYYAWNYLQKLGPGYFEGYHHSASNDALVFIDNPATQRGNWEIMTYKNNTDNIFQRYNFAVAFMLAWPYGIPRVMSSYYFNDADQGPPSAGAAGSFETNSPTFNQDLTCDESSGFVCEHRWPLIREMTKFRSVTEGAEVTEVVTQFRALAFARKGKGFFAITESWVPFTRVYQTTLPEGQYCDVWTGYLKDGACTGKTITIGSDGTAEIPVYPVVAISLASKIGYEPGPDPPVPTHAPGPRTSRKPLPTKTPEPQPPTESPKPQSTTPKKKPTTPKPQPTTPKPQPTTPKPVPTTPKPQPTTAKPKPPTTPKPLPPTAPPVGYSKTVILLQMNTRVGEYVFVRGGTSHLNMGVCAPSPYQQETDKCAIPIKHTTTVPSSFLEYVYWSQGDDYLDFAGPERNQGLFNGRQSSGTPLAYSSNNPSDKEYQPYNKYGRGYWIAEILMDCSKTDNGWFEMKGFLYPYNRWENDIHQGICTGPEAKTAGAFMNCEALKRIL</sequence>
<keyword evidence="20" id="KW-1185">Reference proteome</keyword>
<evidence type="ECO:0000256" key="2">
    <source>
        <dbReference type="ARBA" id="ARBA00001913"/>
    </source>
</evidence>
<dbReference type="Pfam" id="PF00128">
    <property type="entry name" value="Alpha-amylase"/>
    <property type="match status" value="1"/>
</dbReference>
<feature type="signal peptide" evidence="16">
    <location>
        <begin position="1"/>
        <end position="17"/>
    </location>
</feature>
<dbReference type="InterPro" id="IPR006046">
    <property type="entry name" value="Alpha_amylase"/>
</dbReference>
<evidence type="ECO:0000259" key="18">
    <source>
        <dbReference type="SMART" id="SM00642"/>
    </source>
</evidence>
<evidence type="ECO:0000259" key="17">
    <source>
        <dbReference type="SMART" id="SM00632"/>
    </source>
</evidence>
<evidence type="ECO:0000256" key="15">
    <source>
        <dbReference type="SAM" id="MobiDB-lite"/>
    </source>
</evidence>